<keyword evidence="9 14" id="KW-0233">DNA recombination</keyword>
<dbReference type="CDD" id="cd07900">
    <property type="entry name" value="Adenylation_DNA_ligase_I_Euk"/>
    <property type="match status" value="1"/>
</dbReference>
<protein>
    <recommendedName>
        <fullName evidence="14">DNA ligase</fullName>
        <ecNumber evidence="14">6.5.1.1</ecNumber>
    </recommendedName>
</protein>
<dbReference type="PROSITE" id="PS00333">
    <property type="entry name" value="DNA_LIGASE_A2"/>
    <property type="match status" value="1"/>
</dbReference>
<evidence type="ECO:0000256" key="7">
    <source>
        <dbReference type="ARBA" id="ARBA00022763"/>
    </source>
</evidence>
<dbReference type="HOGENOM" id="CLU_005138_0_0_1"/>
<evidence type="ECO:0000256" key="14">
    <source>
        <dbReference type="RuleBase" id="RU000617"/>
    </source>
</evidence>
<dbReference type="eggNOG" id="KOG0967">
    <property type="taxonomic scope" value="Eukaryota"/>
</dbReference>
<keyword evidence="10 14" id="KW-0234">DNA repair</keyword>
<evidence type="ECO:0000256" key="11">
    <source>
        <dbReference type="ARBA" id="ARBA00023242"/>
    </source>
</evidence>
<dbReference type="EMBL" id="DS985284">
    <property type="protein sequence ID" value="EDV19135.1"/>
    <property type="molecule type" value="Genomic_DNA"/>
</dbReference>
<proteinExistence type="inferred from homology"/>
<evidence type="ECO:0000256" key="15">
    <source>
        <dbReference type="RuleBase" id="RU004196"/>
    </source>
</evidence>
<reference evidence="17 18" key="1">
    <citation type="journal article" date="2008" name="Nature">
        <title>The Trichoplax genome and the nature of placozoans.</title>
        <authorList>
            <person name="Srivastava M."/>
            <person name="Begovic E."/>
            <person name="Chapman J."/>
            <person name="Putnam N.H."/>
            <person name="Hellsten U."/>
            <person name="Kawashima T."/>
            <person name="Kuo A."/>
            <person name="Mitros T."/>
            <person name="Salamov A."/>
            <person name="Carpenter M.L."/>
            <person name="Signorovitch A.Y."/>
            <person name="Moreno M.A."/>
            <person name="Kamm K."/>
            <person name="Grimwood J."/>
            <person name="Schmutz J."/>
            <person name="Shapiro H."/>
            <person name="Grigoriev I.V."/>
            <person name="Buss L.W."/>
            <person name="Schierwater B."/>
            <person name="Dellaporta S.L."/>
            <person name="Rokhsar D.S."/>
        </authorList>
    </citation>
    <scope>NUCLEOTIDE SEQUENCE [LARGE SCALE GENOMIC DNA]</scope>
    <source>
        <strain evidence="17 18">Grell-BS-1999</strain>
    </source>
</reference>
<evidence type="ECO:0000256" key="5">
    <source>
        <dbReference type="ARBA" id="ARBA00022705"/>
    </source>
</evidence>
<sequence>MNQKEDDAPVQTPYDDRLDIAHESCIVCALLHRFTVLLFDRQVDYEDIKPVDGPLYSPSKESYHPIRDACWALKQRVPYIAISRTFDEIEATSARLKIISTLRNFFRSVIILTPEDLTFCVYMCLNKVGPAYEGLELGIGETILMKAIAQATGRSLASIKADVTERGDVGIVAETSRSNQRTMFTPAKLTVRSVFSKLKDIAKMTGTASMNRKSDKIKEMFVACRHSEARFLMRSLGGKLRIGLAEQSVLVALAHATIYTPSNQVYPPHIIDASKGKAVDAFKKELDNGALLLKDAHCQCPNYDLVIPALLKYGIHELSEHCKLSPGVPLKPMLAHPTKGIHEVLKRLEDKSFACEYKYDGERAQIHLLDNGEVQIYSRNCENNTTKYPDIIMRMPEVKLDHINSFIIDTEAVAWDKEKQQILPFQILSTRKRKDVDANEIKVQVCVYAFDMLYCNGKSLVKETFEKRRSVLRSSFKEVEGEFVFAKSRISADTEEIGEFLDESIKGNCEGLMVKTLQIEATYEIAKRSHSWLKLKKDYLEGVGDTLDLVVIGGYLGKGKRTGTYGGFLLACYNDEDEEFQSICKIGTGFKDVELEQHTNFLKQQTIEKPKSYYRYDSSVQPDHWFEAVQVWEVKVADLSISPVHKAAAGIVDPEKGISLRFPRFLRIRDDKKPEEATTASQVAVLYRSQQNIVSASAGNEDFEDYY</sequence>
<name>B3SDP9_TRIAD</name>
<evidence type="ECO:0000256" key="1">
    <source>
        <dbReference type="ARBA" id="ARBA00004123"/>
    </source>
</evidence>
<dbReference type="InterPro" id="IPR000977">
    <property type="entry name" value="DNA_ligase_ATP-dep"/>
</dbReference>
<comment type="similarity">
    <text evidence="2 15">Belongs to the ATP-dependent DNA ligase family.</text>
</comment>
<comment type="catalytic activity">
    <reaction evidence="13 14">
        <text>ATP + (deoxyribonucleotide)n-3'-hydroxyl + 5'-phospho-(deoxyribonucleotide)m = (deoxyribonucleotide)n+m + AMP + diphosphate.</text>
        <dbReference type="EC" id="6.5.1.1"/>
    </reaction>
</comment>
<dbReference type="PhylomeDB" id="B3SDP9"/>
<dbReference type="FunFam" id="3.30.470.30:FF:000016">
    <property type="entry name" value="DNA ligase"/>
    <property type="match status" value="1"/>
</dbReference>
<accession>B3SDP9</accession>
<keyword evidence="4" id="KW-0132">Cell division</keyword>
<dbReference type="GO" id="GO:1903461">
    <property type="term" value="P:Okazaki fragment processing involved in mitotic DNA replication"/>
    <property type="evidence" value="ECO:0000318"/>
    <property type="project" value="GO_Central"/>
</dbReference>
<evidence type="ECO:0000256" key="9">
    <source>
        <dbReference type="ARBA" id="ARBA00023172"/>
    </source>
</evidence>
<dbReference type="Proteomes" id="UP000009022">
    <property type="component" value="Unassembled WGS sequence"/>
</dbReference>
<evidence type="ECO:0000256" key="12">
    <source>
        <dbReference type="ARBA" id="ARBA00023306"/>
    </source>
</evidence>
<evidence type="ECO:0000256" key="6">
    <source>
        <dbReference type="ARBA" id="ARBA00022741"/>
    </source>
</evidence>
<dbReference type="FunFam" id="1.10.3260.10:FF:000001">
    <property type="entry name" value="DNA ligase"/>
    <property type="match status" value="1"/>
</dbReference>
<dbReference type="GO" id="GO:0005524">
    <property type="term" value="F:ATP binding"/>
    <property type="evidence" value="ECO:0007669"/>
    <property type="project" value="UniProtKB-KW"/>
</dbReference>
<keyword evidence="6 14" id="KW-0547">Nucleotide-binding</keyword>
<keyword evidence="11" id="KW-0539">Nucleus</keyword>
<dbReference type="PROSITE" id="PS00697">
    <property type="entry name" value="DNA_LIGASE_A1"/>
    <property type="match status" value="1"/>
</dbReference>
<gene>
    <name evidence="17" type="ORF">TRIADDRAFT_34086</name>
</gene>
<dbReference type="GO" id="GO:0005634">
    <property type="term" value="C:nucleus"/>
    <property type="evidence" value="ECO:0000318"/>
    <property type="project" value="GO_Central"/>
</dbReference>
<evidence type="ECO:0000256" key="4">
    <source>
        <dbReference type="ARBA" id="ARBA00022618"/>
    </source>
</evidence>
<evidence type="ECO:0000256" key="8">
    <source>
        <dbReference type="ARBA" id="ARBA00022840"/>
    </source>
</evidence>
<dbReference type="Gene3D" id="3.30.470.30">
    <property type="entry name" value="DNA ligase/mRNA capping enzyme"/>
    <property type="match status" value="1"/>
</dbReference>
<dbReference type="FunCoup" id="B3SDP9">
    <property type="interactions" value="1297"/>
</dbReference>
<evidence type="ECO:0000313" key="17">
    <source>
        <dbReference type="EMBL" id="EDV19135.1"/>
    </source>
</evidence>
<keyword evidence="18" id="KW-1185">Reference proteome</keyword>
<evidence type="ECO:0000256" key="13">
    <source>
        <dbReference type="ARBA" id="ARBA00034003"/>
    </source>
</evidence>
<keyword evidence="7 14" id="KW-0227">DNA damage</keyword>
<dbReference type="SUPFAM" id="SSF117018">
    <property type="entry name" value="ATP-dependent DNA ligase DNA-binding domain"/>
    <property type="match status" value="1"/>
</dbReference>
<dbReference type="EC" id="6.5.1.1" evidence="14"/>
<dbReference type="PROSITE" id="PS50160">
    <property type="entry name" value="DNA_LIGASE_A3"/>
    <property type="match status" value="1"/>
</dbReference>
<comment type="subcellular location">
    <subcellularLocation>
        <location evidence="1">Nucleus</location>
    </subcellularLocation>
</comment>
<dbReference type="InterPro" id="IPR012308">
    <property type="entry name" value="DNA_ligase_ATP-dep_N"/>
</dbReference>
<dbReference type="OrthoDB" id="206088at2759"/>
<dbReference type="KEGG" id="tad:TRIADDRAFT_34086"/>
<organism evidence="17 18">
    <name type="scientific">Trichoplax adhaerens</name>
    <name type="common">Trichoplax reptans</name>
    <dbReference type="NCBI Taxonomy" id="10228"/>
    <lineage>
        <taxon>Eukaryota</taxon>
        <taxon>Metazoa</taxon>
        <taxon>Placozoa</taxon>
        <taxon>Uniplacotomia</taxon>
        <taxon>Trichoplacea</taxon>
        <taxon>Trichoplacidae</taxon>
        <taxon>Trichoplax</taxon>
    </lineage>
</organism>
<dbReference type="SUPFAM" id="SSF56091">
    <property type="entry name" value="DNA ligase/mRNA capping enzyme, catalytic domain"/>
    <property type="match status" value="1"/>
</dbReference>
<evidence type="ECO:0000256" key="2">
    <source>
        <dbReference type="ARBA" id="ARBA00007572"/>
    </source>
</evidence>
<dbReference type="GO" id="GO:0071897">
    <property type="term" value="P:DNA biosynthetic process"/>
    <property type="evidence" value="ECO:0007669"/>
    <property type="project" value="InterPro"/>
</dbReference>
<dbReference type="GeneID" id="6759593"/>
<dbReference type="InterPro" id="IPR050191">
    <property type="entry name" value="ATP-dep_DNA_ligase"/>
</dbReference>
<keyword evidence="3 14" id="KW-0436">Ligase</keyword>
<dbReference type="OMA" id="WIKYKRD"/>
<dbReference type="Gene3D" id="3.30.1490.70">
    <property type="match status" value="1"/>
</dbReference>
<keyword evidence="12" id="KW-0131">Cell cycle</keyword>
<dbReference type="SUPFAM" id="SSF50249">
    <property type="entry name" value="Nucleic acid-binding proteins"/>
    <property type="match status" value="1"/>
</dbReference>
<dbReference type="PANTHER" id="PTHR45674:SF4">
    <property type="entry name" value="DNA LIGASE 1"/>
    <property type="match status" value="1"/>
</dbReference>
<dbReference type="InterPro" id="IPR012340">
    <property type="entry name" value="NA-bd_OB-fold"/>
</dbReference>
<dbReference type="Pfam" id="PF04679">
    <property type="entry name" value="DNA_ligase_A_C"/>
    <property type="match status" value="1"/>
</dbReference>
<dbReference type="GO" id="GO:0003910">
    <property type="term" value="F:DNA ligase (ATP) activity"/>
    <property type="evidence" value="ECO:0000318"/>
    <property type="project" value="GO_Central"/>
</dbReference>
<dbReference type="GO" id="GO:0006273">
    <property type="term" value="P:lagging strand elongation"/>
    <property type="evidence" value="ECO:0000318"/>
    <property type="project" value="GO_Central"/>
</dbReference>
<dbReference type="STRING" id="10228.B3SDP9"/>
<feature type="domain" description="ATP-dependent DNA ligase family profile" evidence="16">
    <location>
        <begin position="438"/>
        <end position="574"/>
    </location>
</feature>
<evidence type="ECO:0000313" key="18">
    <source>
        <dbReference type="Proteomes" id="UP000009022"/>
    </source>
</evidence>
<dbReference type="GO" id="GO:0003677">
    <property type="term" value="F:DNA binding"/>
    <property type="evidence" value="ECO:0007669"/>
    <property type="project" value="InterPro"/>
</dbReference>
<dbReference type="GO" id="GO:0051301">
    <property type="term" value="P:cell division"/>
    <property type="evidence" value="ECO:0007669"/>
    <property type="project" value="UniProtKB-KW"/>
</dbReference>
<evidence type="ECO:0000256" key="10">
    <source>
        <dbReference type="ARBA" id="ARBA00023204"/>
    </source>
</evidence>
<dbReference type="GO" id="GO:0006281">
    <property type="term" value="P:DNA repair"/>
    <property type="evidence" value="ECO:0007669"/>
    <property type="project" value="UniProtKB-KW"/>
</dbReference>
<dbReference type="InterPro" id="IPR036599">
    <property type="entry name" value="DNA_ligase_N_sf"/>
</dbReference>
<dbReference type="Pfam" id="PF01068">
    <property type="entry name" value="DNA_ligase_A_M"/>
    <property type="match status" value="1"/>
</dbReference>
<dbReference type="InterPro" id="IPR016059">
    <property type="entry name" value="DNA_ligase_ATP-dep_CS"/>
</dbReference>
<dbReference type="InterPro" id="IPR012310">
    <property type="entry name" value="DNA_ligase_ATP-dep_cent"/>
</dbReference>
<dbReference type="InParanoid" id="B3SDP9"/>
<dbReference type="NCBIfam" id="TIGR00574">
    <property type="entry name" value="dnl1"/>
    <property type="match status" value="1"/>
</dbReference>
<dbReference type="Gene3D" id="2.40.50.140">
    <property type="entry name" value="Nucleic acid-binding proteins"/>
    <property type="match status" value="1"/>
</dbReference>
<evidence type="ECO:0000259" key="16">
    <source>
        <dbReference type="PROSITE" id="PS50160"/>
    </source>
</evidence>
<dbReference type="RefSeq" id="XP_002118368.1">
    <property type="nucleotide sequence ID" value="XM_002118332.1"/>
</dbReference>
<keyword evidence="5" id="KW-0235">DNA replication</keyword>
<dbReference type="AlphaFoldDB" id="B3SDP9"/>
<dbReference type="Gene3D" id="1.10.3260.10">
    <property type="entry name" value="DNA ligase, ATP-dependent, N-terminal domain"/>
    <property type="match status" value="1"/>
</dbReference>
<dbReference type="Pfam" id="PF04675">
    <property type="entry name" value="DNA_ligase_A_N"/>
    <property type="match status" value="1"/>
</dbReference>
<dbReference type="InterPro" id="IPR012309">
    <property type="entry name" value="DNA_ligase_ATP-dep_C"/>
</dbReference>
<dbReference type="CTD" id="6759593"/>
<dbReference type="CDD" id="cd07969">
    <property type="entry name" value="OBF_DNA_ligase_I"/>
    <property type="match status" value="1"/>
</dbReference>
<keyword evidence="8 14" id="KW-0067">ATP-binding</keyword>
<evidence type="ECO:0000256" key="3">
    <source>
        <dbReference type="ARBA" id="ARBA00022598"/>
    </source>
</evidence>
<dbReference type="PANTHER" id="PTHR45674">
    <property type="entry name" value="DNA LIGASE 1/3 FAMILY MEMBER"/>
    <property type="match status" value="1"/>
</dbReference>
<dbReference type="FunFam" id="2.40.50.140:FF:000062">
    <property type="entry name" value="DNA ligase"/>
    <property type="match status" value="1"/>
</dbReference>
<dbReference type="GO" id="GO:0006310">
    <property type="term" value="P:DNA recombination"/>
    <property type="evidence" value="ECO:0007669"/>
    <property type="project" value="UniProtKB-KW"/>
</dbReference>